<keyword evidence="2" id="KW-0378">Hydrolase</keyword>
<comment type="caution">
    <text evidence="2">The sequence shown here is derived from an EMBL/GenBank/DDBJ whole genome shotgun (WGS) entry which is preliminary data.</text>
</comment>
<name>A0A167QVI4_9HYPO</name>
<dbReference type="Proteomes" id="UP000076874">
    <property type="component" value="Unassembled WGS sequence"/>
</dbReference>
<evidence type="ECO:0000313" key="2">
    <source>
        <dbReference type="EMBL" id="OAA58007.1"/>
    </source>
</evidence>
<gene>
    <name evidence="2" type="ORF">SPI_06892</name>
</gene>
<dbReference type="PANTHER" id="PTHR43194:SF5">
    <property type="entry name" value="PIMELOYL-[ACYL-CARRIER PROTEIN] METHYL ESTER ESTERASE"/>
    <property type="match status" value="1"/>
</dbReference>
<dbReference type="InterPro" id="IPR000639">
    <property type="entry name" value="Epox_hydrolase-like"/>
</dbReference>
<reference evidence="2 3" key="1">
    <citation type="journal article" date="2016" name="Genome Biol. Evol.">
        <title>Divergent and convergent evolution of fungal pathogenicity.</title>
        <authorList>
            <person name="Shang Y."/>
            <person name="Xiao G."/>
            <person name="Zheng P."/>
            <person name="Cen K."/>
            <person name="Zhan S."/>
            <person name="Wang C."/>
        </authorList>
    </citation>
    <scope>NUCLEOTIDE SEQUENCE [LARGE SCALE GENOMIC DNA]</scope>
    <source>
        <strain evidence="2 3">RCEF 264</strain>
    </source>
</reference>
<dbReference type="OrthoDB" id="408373at2759"/>
<evidence type="ECO:0000259" key="1">
    <source>
        <dbReference type="Pfam" id="PF12697"/>
    </source>
</evidence>
<dbReference type="InterPro" id="IPR029058">
    <property type="entry name" value="AB_hydrolase_fold"/>
</dbReference>
<proteinExistence type="predicted"/>
<dbReference type="SUPFAM" id="SSF53474">
    <property type="entry name" value="alpha/beta-Hydrolases"/>
    <property type="match status" value="1"/>
</dbReference>
<dbReference type="InterPro" id="IPR050228">
    <property type="entry name" value="Carboxylesterase_BioH"/>
</dbReference>
<keyword evidence="3" id="KW-1185">Reference proteome</keyword>
<evidence type="ECO:0000313" key="3">
    <source>
        <dbReference type="Proteomes" id="UP000076874"/>
    </source>
</evidence>
<dbReference type="PRINTS" id="PR00412">
    <property type="entry name" value="EPOXHYDRLASE"/>
</dbReference>
<dbReference type="AlphaFoldDB" id="A0A167QVI4"/>
<organism evidence="2 3">
    <name type="scientific">Niveomyces insectorum RCEF 264</name>
    <dbReference type="NCBI Taxonomy" id="1081102"/>
    <lineage>
        <taxon>Eukaryota</taxon>
        <taxon>Fungi</taxon>
        <taxon>Dikarya</taxon>
        <taxon>Ascomycota</taxon>
        <taxon>Pezizomycotina</taxon>
        <taxon>Sordariomycetes</taxon>
        <taxon>Hypocreomycetidae</taxon>
        <taxon>Hypocreales</taxon>
        <taxon>Cordycipitaceae</taxon>
        <taxon>Niveomyces</taxon>
    </lineage>
</organism>
<protein>
    <submittedName>
        <fullName evidence="2">Alpha/beta hydrolase</fullName>
    </submittedName>
</protein>
<dbReference type="PANTHER" id="PTHR43194">
    <property type="entry name" value="HYDROLASE ALPHA/BETA FOLD FAMILY"/>
    <property type="match status" value="1"/>
</dbReference>
<dbReference type="STRING" id="1081102.A0A167QVI4"/>
<accession>A0A167QVI4</accession>
<dbReference type="InterPro" id="IPR000073">
    <property type="entry name" value="AB_hydrolase_1"/>
</dbReference>
<dbReference type="Gene3D" id="3.40.50.1820">
    <property type="entry name" value="alpha/beta hydrolase"/>
    <property type="match status" value="2"/>
</dbReference>
<dbReference type="EMBL" id="AZHD01000013">
    <property type="protein sequence ID" value="OAA58007.1"/>
    <property type="molecule type" value="Genomic_DNA"/>
</dbReference>
<sequence>MSVELIESDGGRLAVELRGSSSNGPLVVCTPALGDSRSAYAPLADQLVAAGYRVALVDLRGHGDSSVAGFRDYGDEATARDTAAAITAGQHPDLVAGIMLFGGFLRNPIANPFLGALARGFLNLLLWRPWGPSAWKMYASSLWPGLGPAGAQARAVETTTLLTRPTDKDDNATTTKTRWAAFQATVAGADHSVVGPWLAKVRHQPALVVVGDKDPDWSDPVAEAAWVASQFAQSTTLVVPGAGHAPMLENPALVGPAVLQFLGTLQTGDTFKASTPAA</sequence>
<dbReference type="Pfam" id="PF12697">
    <property type="entry name" value="Abhydrolase_6"/>
    <property type="match status" value="1"/>
</dbReference>
<dbReference type="GO" id="GO:0016787">
    <property type="term" value="F:hydrolase activity"/>
    <property type="evidence" value="ECO:0007669"/>
    <property type="project" value="UniProtKB-KW"/>
</dbReference>
<feature type="domain" description="AB hydrolase-1" evidence="1">
    <location>
        <begin position="27"/>
        <end position="254"/>
    </location>
</feature>